<evidence type="ECO:0000256" key="1">
    <source>
        <dbReference type="SAM" id="MobiDB-lite"/>
    </source>
</evidence>
<keyword evidence="2" id="KW-0812">Transmembrane</keyword>
<evidence type="ECO:0000256" key="3">
    <source>
        <dbReference type="SAM" id="SignalP"/>
    </source>
</evidence>
<dbReference type="AlphaFoldDB" id="A0A9N8DA23"/>
<feature type="domain" description="Vacuolar sorting receptor thioredoxin-like" evidence="4">
    <location>
        <begin position="146"/>
        <end position="299"/>
    </location>
</feature>
<feature type="region of interest" description="Disordered" evidence="1">
    <location>
        <begin position="575"/>
        <end position="611"/>
    </location>
</feature>
<feature type="compositionally biased region" description="Polar residues" evidence="1">
    <location>
        <begin position="450"/>
        <end position="460"/>
    </location>
</feature>
<accession>A0A9N8DA23</accession>
<keyword evidence="2" id="KW-1133">Transmembrane helix</keyword>
<reference evidence="5" key="1">
    <citation type="submission" date="2020-06" db="EMBL/GenBank/DDBJ databases">
        <authorList>
            <consortium name="Plant Systems Biology data submission"/>
        </authorList>
    </citation>
    <scope>NUCLEOTIDE SEQUENCE</scope>
    <source>
        <strain evidence="5">D6</strain>
    </source>
</reference>
<evidence type="ECO:0000313" key="6">
    <source>
        <dbReference type="Proteomes" id="UP001153069"/>
    </source>
</evidence>
<dbReference type="Pfam" id="PF25011">
    <property type="entry name" value="VSR_TRX"/>
    <property type="match status" value="1"/>
</dbReference>
<feature type="compositionally biased region" description="Acidic residues" evidence="1">
    <location>
        <begin position="577"/>
        <end position="587"/>
    </location>
</feature>
<comment type="caution">
    <text evidence="5">The sequence shown here is derived from an EMBL/GenBank/DDBJ whole genome shotgun (WGS) entry which is preliminary data.</text>
</comment>
<feature type="transmembrane region" description="Helical" evidence="2">
    <location>
        <begin position="531"/>
        <end position="551"/>
    </location>
</feature>
<feature type="compositionally biased region" description="Low complexity" evidence="1">
    <location>
        <begin position="433"/>
        <end position="449"/>
    </location>
</feature>
<feature type="region of interest" description="Disordered" evidence="1">
    <location>
        <begin position="390"/>
        <end position="525"/>
    </location>
</feature>
<dbReference type="Proteomes" id="UP001153069">
    <property type="component" value="Unassembled WGS sequence"/>
</dbReference>
<feature type="compositionally biased region" description="Polar residues" evidence="1">
    <location>
        <begin position="515"/>
        <end position="524"/>
    </location>
</feature>
<proteinExistence type="predicted"/>
<feature type="chain" id="PRO_5040295308" description="Vacuolar sorting receptor thioredoxin-like domain-containing protein" evidence="3">
    <location>
        <begin position="23"/>
        <end position="654"/>
    </location>
</feature>
<keyword evidence="6" id="KW-1185">Reference proteome</keyword>
<organism evidence="5 6">
    <name type="scientific">Seminavis robusta</name>
    <dbReference type="NCBI Taxonomy" id="568900"/>
    <lineage>
        <taxon>Eukaryota</taxon>
        <taxon>Sar</taxon>
        <taxon>Stramenopiles</taxon>
        <taxon>Ochrophyta</taxon>
        <taxon>Bacillariophyta</taxon>
        <taxon>Bacillariophyceae</taxon>
        <taxon>Bacillariophycidae</taxon>
        <taxon>Naviculales</taxon>
        <taxon>Naviculaceae</taxon>
        <taxon>Seminavis</taxon>
    </lineage>
</organism>
<evidence type="ECO:0000313" key="5">
    <source>
        <dbReference type="EMBL" id="CAB9499158.1"/>
    </source>
</evidence>
<feature type="compositionally biased region" description="Low complexity" evidence="1">
    <location>
        <begin position="401"/>
        <end position="420"/>
    </location>
</feature>
<feature type="compositionally biased region" description="Polar residues" evidence="1">
    <location>
        <begin position="492"/>
        <end position="502"/>
    </location>
</feature>
<feature type="region of interest" description="Disordered" evidence="1">
    <location>
        <begin position="626"/>
        <end position="647"/>
    </location>
</feature>
<feature type="compositionally biased region" description="Low complexity" evidence="1">
    <location>
        <begin position="471"/>
        <end position="487"/>
    </location>
</feature>
<sequence length="654" mass="73030">MMKAVLVLLLASTCVNWSAAQAEDYWSKDQIDPTHRQTQPQVQPQVQDDTTLAHGSVWEATEDDSTWVNYPSAVRDRLDEQYDRLSANLPSIKIYQLYPEPVNTTLRVWPELKGVLKRMEGVWPQLQVAYYLETGMDYGCRQLEQGIEKPVLTHHCQRHCTHAGRYCADNTDQYHGSYVVQEVTRRLCLAEHLKKSKRTGGNKFVRYLEEFEANQCGDVASGELVAQCSKNIMTTVLRIPVEEDEELLDCMEPDWTLDQFHDPLERNLYHFEQLWHKQEQSTETMMLMPRVEINDVSIKSNHVVEREWTTKDFLTSYCNAFPACLNTHEIGTPLACPICGNCQDVQTCMWTLQCDGTPALDDQKVMDINTGDFDKQLCDPNHVVIPTAPTDAALTEQTTPAANNTDSSMTTTTPTATENTPVVESSTSAPSEVTATTTVLTVDLTAVPTESNPVVDSTSAPKDGEEPPAITEPNSSTSSTSAPAEETAPMEESNQVVESTSAPKDEPPAMIVAEPNNSSASSDTSTEKRNLKAGIILVVVSVVALAVAFVYRRQQKNSSRNERLREWIQNIQTEYSDQPDDDGDVEEVWGKSARTSRRNDSNIAPRPHEDPLQEELEQVTFENFLGEDETPAVGPPPAAFSGRIDIDDDGHMWI</sequence>
<evidence type="ECO:0000256" key="2">
    <source>
        <dbReference type="SAM" id="Phobius"/>
    </source>
</evidence>
<keyword evidence="3" id="KW-0732">Signal</keyword>
<dbReference type="InterPro" id="IPR056858">
    <property type="entry name" value="VSR_TRX"/>
</dbReference>
<feature type="compositionally biased region" description="Polar residues" evidence="1">
    <location>
        <begin position="422"/>
        <end position="431"/>
    </location>
</feature>
<keyword evidence="2" id="KW-0472">Membrane</keyword>
<evidence type="ECO:0000259" key="4">
    <source>
        <dbReference type="Pfam" id="PF25011"/>
    </source>
</evidence>
<protein>
    <recommendedName>
        <fullName evidence="4">Vacuolar sorting receptor thioredoxin-like domain-containing protein</fullName>
    </recommendedName>
</protein>
<gene>
    <name evidence="5" type="ORF">SEMRO_55_G032170.1</name>
</gene>
<name>A0A9N8DA23_9STRA</name>
<feature type="signal peptide" evidence="3">
    <location>
        <begin position="1"/>
        <end position="22"/>
    </location>
</feature>
<dbReference type="EMBL" id="CAICTM010000054">
    <property type="protein sequence ID" value="CAB9499158.1"/>
    <property type="molecule type" value="Genomic_DNA"/>
</dbReference>